<evidence type="ECO:0000256" key="6">
    <source>
        <dbReference type="ARBA" id="ARBA00022989"/>
    </source>
</evidence>
<dbReference type="EMBL" id="JAPWDV010000002">
    <property type="protein sequence ID" value="KAJ6219011.1"/>
    <property type="molecule type" value="Genomic_DNA"/>
</dbReference>
<evidence type="ECO:0000256" key="3">
    <source>
        <dbReference type="ARBA" id="ARBA00008321"/>
    </source>
</evidence>
<feature type="transmembrane region" description="Helical" evidence="8">
    <location>
        <begin position="311"/>
        <end position="329"/>
    </location>
</feature>
<gene>
    <name evidence="9" type="ORF">RDWZM_004823</name>
</gene>
<keyword evidence="4" id="KW-0337">GPI-anchor biosynthesis</keyword>
<dbReference type="Proteomes" id="UP001142055">
    <property type="component" value="Chromosome 2"/>
</dbReference>
<accession>A0A9Q0RMY2</accession>
<evidence type="ECO:0000256" key="5">
    <source>
        <dbReference type="ARBA" id="ARBA00022692"/>
    </source>
</evidence>
<comment type="caution">
    <text evidence="9">The sequence shown here is derived from an EMBL/GenBank/DDBJ whole genome shotgun (WGS) entry which is preliminary data.</text>
</comment>
<comment type="similarity">
    <text evidence="3">Belongs to the PIGC family.</text>
</comment>
<evidence type="ECO:0000256" key="4">
    <source>
        <dbReference type="ARBA" id="ARBA00022502"/>
    </source>
</evidence>
<keyword evidence="7 8" id="KW-0472">Membrane</keyword>
<evidence type="ECO:0000256" key="2">
    <source>
        <dbReference type="ARBA" id="ARBA00004687"/>
    </source>
</evidence>
<dbReference type="InterPro" id="IPR009450">
    <property type="entry name" value="Plno_GlcNAc_GPI2"/>
</dbReference>
<proteinExistence type="inferred from homology"/>
<evidence type="ECO:0000313" key="9">
    <source>
        <dbReference type="EMBL" id="KAJ6219011.1"/>
    </source>
</evidence>
<evidence type="ECO:0000313" key="10">
    <source>
        <dbReference type="Proteomes" id="UP001142055"/>
    </source>
</evidence>
<organism evidence="9 10">
    <name type="scientific">Blomia tropicalis</name>
    <name type="common">Mite</name>
    <dbReference type="NCBI Taxonomy" id="40697"/>
    <lineage>
        <taxon>Eukaryota</taxon>
        <taxon>Metazoa</taxon>
        <taxon>Ecdysozoa</taxon>
        <taxon>Arthropoda</taxon>
        <taxon>Chelicerata</taxon>
        <taxon>Arachnida</taxon>
        <taxon>Acari</taxon>
        <taxon>Acariformes</taxon>
        <taxon>Sarcoptiformes</taxon>
        <taxon>Astigmata</taxon>
        <taxon>Glycyphagoidea</taxon>
        <taxon>Echimyopodidae</taxon>
        <taxon>Blomia</taxon>
    </lineage>
</organism>
<keyword evidence="10" id="KW-1185">Reference proteome</keyword>
<dbReference type="PANTHER" id="PTHR12982:SF0">
    <property type="entry name" value="PHOSPHATIDYLINOSITOL N-ACETYLGLUCOSAMINYLTRANSFERASE SUBUNIT C"/>
    <property type="match status" value="1"/>
</dbReference>
<comment type="subcellular location">
    <subcellularLocation>
        <location evidence="1">Membrane</location>
        <topology evidence="1">Multi-pass membrane protein</topology>
    </subcellularLocation>
</comment>
<protein>
    <recommendedName>
        <fullName evidence="11">Phosphatidylinositol N-acetylglucosaminyltransferase subunit C</fullName>
    </recommendedName>
</protein>
<feature type="transmembrane region" description="Helical" evidence="8">
    <location>
        <begin position="177"/>
        <end position="196"/>
    </location>
</feature>
<evidence type="ECO:0000256" key="8">
    <source>
        <dbReference type="SAM" id="Phobius"/>
    </source>
</evidence>
<keyword evidence="6 8" id="KW-1133">Transmembrane helix</keyword>
<evidence type="ECO:0000256" key="7">
    <source>
        <dbReference type="ARBA" id="ARBA00023136"/>
    </source>
</evidence>
<comment type="pathway">
    <text evidence="2">Glycolipid biosynthesis; glycosylphosphatidylinositol-anchor biosynthesis.</text>
</comment>
<feature type="transmembrane region" description="Helical" evidence="8">
    <location>
        <begin position="236"/>
        <end position="253"/>
    </location>
</feature>
<sequence>MVQLSTTNEDIVEVNSTISPNTSLKTTLRRKRHKEQVQNISIPTPPKSLLFQSSDRPKILTNGSLKNHLHEHSSWEWKKVLYLKQNVPDNYVPESFLQDLRKNVNLEKYQLMDIIKATSALTQQLTSIVILISMFIFFDHYGHQEAIVSLLVISILVTTSILYLTTIFILPKNNMFAEIKSSIIFLVTGFAMSPILRTLTETISTDTIYAMVTIMMLIHLSFNNYGINAAIVSQPISLNAAFFASVCLASRLQTAFQSFAFLTFAIDIFVLSSFVYSKLPLKSSAKMTMTFIFTGMAIVMLFYTFVTVFCYLFIFLIIFINFICPFGFYKMQEYKENIYGPWDEAIIDRSNFTFKRTLSMSSPTSPSSSSKTFLNHLKVQGNMSNEEVCCQFSQMNVKTEDDILLEYVNTLLLKLLEDEQLMVPKTTNVLTKYYHSILIYGKNIVRLRQLSFIFAHRIAVYQNEDIHMFRVDYKPDLIRSESVFHLFKDDLSESLYLDFLKLYYLSNSSEMVDHLLQIDNVTNMDKLVPGAIIVDDITNYVPMPEEQQKPTDSTTVSTSETTKPRVKSTYKYSICSFYKLCSMLIENINICGRNLSRCPSSSRKLSKAILIVTMDLDKFTTTIINPERKNENEEEIKSKLLKRFSEKFFLHLIDSDKIC</sequence>
<dbReference type="AlphaFoldDB" id="A0A9Q0RMY2"/>
<dbReference type="GO" id="GO:0000506">
    <property type="term" value="C:glycosylphosphatidylinositol-N-acetylglucosaminyltransferase (GPI-GnT) complex"/>
    <property type="evidence" value="ECO:0007669"/>
    <property type="project" value="TreeGrafter"/>
</dbReference>
<dbReference type="PANTHER" id="PTHR12982">
    <property type="entry name" value="PHOSPHATIDYLINOSITOL GLYCAN, CLASS C"/>
    <property type="match status" value="1"/>
</dbReference>
<name>A0A9Q0RMY2_BLOTA</name>
<dbReference type="GO" id="GO:0006506">
    <property type="term" value="P:GPI anchor biosynthetic process"/>
    <property type="evidence" value="ECO:0007669"/>
    <property type="project" value="UniProtKB-KW"/>
</dbReference>
<dbReference type="Pfam" id="PF06432">
    <property type="entry name" value="GPI2"/>
    <property type="match status" value="1"/>
</dbReference>
<feature type="transmembrane region" description="Helical" evidence="8">
    <location>
        <begin position="288"/>
        <end position="305"/>
    </location>
</feature>
<feature type="transmembrane region" description="Helical" evidence="8">
    <location>
        <begin position="147"/>
        <end position="170"/>
    </location>
</feature>
<feature type="transmembrane region" description="Helical" evidence="8">
    <location>
        <begin position="259"/>
        <end position="276"/>
    </location>
</feature>
<evidence type="ECO:0008006" key="11">
    <source>
        <dbReference type="Google" id="ProtNLM"/>
    </source>
</evidence>
<evidence type="ECO:0000256" key="1">
    <source>
        <dbReference type="ARBA" id="ARBA00004141"/>
    </source>
</evidence>
<keyword evidence="5 8" id="KW-0812">Transmembrane</keyword>
<feature type="transmembrane region" description="Helical" evidence="8">
    <location>
        <begin position="120"/>
        <end position="141"/>
    </location>
</feature>
<reference evidence="9" key="1">
    <citation type="submission" date="2022-12" db="EMBL/GenBank/DDBJ databases">
        <title>Genome assemblies of Blomia tropicalis.</title>
        <authorList>
            <person name="Cui Y."/>
        </authorList>
    </citation>
    <scope>NUCLEOTIDE SEQUENCE</scope>
    <source>
        <tissue evidence="9">Adult mites</tissue>
    </source>
</reference>